<evidence type="ECO:0000256" key="3">
    <source>
        <dbReference type="ARBA" id="ARBA00004804"/>
    </source>
</evidence>
<dbReference type="SUPFAM" id="SSF51726">
    <property type="entry name" value="UROD/MetE-like"/>
    <property type="match status" value="1"/>
</dbReference>
<evidence type="ECO:0000256" key="13">
    <source>
        <dbReference type="RuleBase" id="RU000554"/>
    </source>
</evidence>
<dbReference type="PROSITE" id="PS00906">
    <property type="entry name" value="UROD_1"/>
    <property type="match status" value="1"/>
</dbReference>
<evidence type="ECO:0000256" key="9">
    <source>
        <dbReference type="ARBA" id="ARBA00022793"/>
    </source>
</evidence>
<comment type="function">
    <text evidence="1 12">Catalyzes the decarboxylation of four acetate groups of uroporphyrinogen-III to yield coproporphyrinogen-III.</text>
</comment>
<comment type="subcellular location">
    <subcellularLocation>
        <location evidence="2 12">Cytoplasm</location>
    </subcellularLocation>
</comment>
<feature type="domain" description="Uroporphyrinogen decarboxylase (URO-D)" evidence="15">
    <location>
        <begin position="21"/>
        <end position="30"/>
    </location>
</feature>
<dbReference type="EC" id="4.1.1.37" evidence="6 12"/>
<evidence type="ECO:0000256" key="6">
    <source>
        <dbReference type="ARBA" id="ARBA00012288"/>
    </source>
</evidence>
<evidence type="ECO:0000256" key="12">
    <source>
        <dbReference type="HAMAP-Rule" id="MF_00218"/>
    </source>
</evidence>
<evidence type="ECO:0000313" key="18">
    <source>
        <dbReference type="EMBL" id="WNB18153.1"/>
    </source>
</evidence>
<protein>
    <recommendedName>
        <fullName evidence="7 12">Uroporphyrinogen decarboxylase</fullName>
        <shortName evidence="12">UPD</shortName>
        <shortName evidence="12">URO-D</shortName>
        <ecNumber evidence="6 12">4.1.1.37</ecNumber>
    </recommendedName>
</protein>
<dbReference type="HAMAP" id="MF_00218">
    <property type="entry name" value="URO_D"/>
    <property type="match status" value="1"/>
</dbReference>
<comment type="subunit">
    <text evidence="5 12">Homodimer.</text>
</comment>
<accession>A0AA51N7W1</accession>
<dbReference type="GO" id="GO:0004853">
    <property type="term" value="F:uroporphyrinogen decarboxylase activity"/>
    <property type="evidence" value="ECO:0007669"/>
    <property type="project" value="UniProtKB-UniRule"/>
</dbReference>
<feature type="binding site" evidence="12">
    <location>
        <position position="153"/>
    </location>
    <ligand>
        <name>substrate</name>
    </ligand>
</feature>
<keyword evidence="9 12" id="KW-0210">Decarboxylase</keyword>
<accession>A0AA51ZWL8</accession>
<dbReference type="RefSeq" id="WP_308357817.1">
    <property type="nucleotide sequence ID" value="NZ_CP129968.2"/>
</dbReference>
<evidence type="ECO:0000256" key="5">
    <source>
        <dbReference type="ARBA" id="ARBA00011738"/>
    </source>
</evidence>
<dbReference type="PANTHER" id="PTHR21091">
    <property type="entry name" value="METHYLTETRAHYDROFOLATE:HOMOCYSTEINE METHYLTRANSFERASE RELATED"/>
    <property type="match status" value="1"/>
</dbReference>
<feature type="domain" description="Uroporphyrinogen decarboxylase (URO-D)" evidence="16">
    <location>
        <begin position="141"/>
        <end position="157"/>
    </location>
</feature>
<dbReference type="PROSITE" id="PS00907">
    <property type="entry name" value="UROD_2"/>
    <property type="match status" value="1"/>
</dbReference>
<proteinExistence type="inferred from homology"/>
<keyword evidence="11 12" id="KW-0627">Porphyrin biosynthesis</keyword>
<evidence type="ECO:0000259" key="15">
    <source>
        <dbReference type="PROSITE" id="PS00906"/>
    </source>
</evidence>
<evidence type="ECO:0000259" key="16">
    <source>
        <dbReference type="PROSITE" id="PS00907"/>
    </source>
</evidence>
<sequence>MELKNDLLLRAAKGEKVERTPVWLMRQAGRILPEYRKVRASVSGFIELAQTPELAAEVTIQPVDLLGVDAAIIFSDILVIPEAMGLPYEMVEKRGPHFPDTIKSKSDVEKLRVANVEESLSYVTKAIEITKNDLNGRVPLIGFAGAPWTIFAYMVEGGGSKTFSKAKAMLYTEPELSHQLLDKITDSTIAYLKAQISSGADLVQVFDSWAGILSHAQYQEFAIPYLKRIADEIQNVPKTIFAKDAHAAFADLSQLDYNTIGLDWTMSPIEVRKIVGDDRTLQGNLDPCVLYADKETIRKHTKNMLSQFGEGRHIANLGHGVYPDINPDHVKYFIEAVKEFGVK</sequence>
<reference evidence="18 19" key="1">
    <citation type="submission" date="2023-08" db="EMBL/GenBank/DDBJ databases">
        <title>Comparative genomics and taxonomic characterization of three novel marine species of genus Marivirga.</title>
        <authorList>
            <person name="Muhammad N."/>
            <person name="Kim S.-G."/>
        </authorList>
    </citation>
    <scope>NUCLEOTIDE SEQUENCE</scope>
    <source>
        <strain evidence="17 19">ABR2-2</strain>
        <strain evidence="18">BKB1-2</strain>
    </source>
</reference>
<dbReference type="PANTHER" id="PTHR21091:SF169">
    <property type="entry name" value="UROPORPHYRINOGEN DECARBOXYLASE"/>
    <property type="match status" value="1"/>
</dbReference>
<dbReference type="GO" id="GO:0005829">
    <property type="term" value="C:cytosol"/>
    <property type="evidence" value="ECO:0007669"/>
    <property type="project" value="TreeGrafter"/>
</dbReference>
<comment type="similarity">
    <text evidence="4 12 14">Belongs to the uroporphyrinogen decarboxylase family.</text>
</comment>
<dbReference type="InterPro" id="IPR006361">
    <property type="entry name" value="Uroporphyrinogen_deCO2ase_HemE"/>
</dbReference>
<evidence type="ECO:0000313" key="17">
    <source>
        <dbReference type="EMBL" id="WMN07633.1"/>
    </source>
</evidence>
<dbReference type="EMBL" id="CP129970">
    <property type="protein sequence ID" value="WMN07633.1"/>
    <property type="molecule type" value="Genomic_DNA"/>
</dbReference>
<dbReference type="GO" id="GO:0006782">
    <property type="term" value="P:protoporphyrinogen IX biosynthetic process"/>
    <property type="evidence" value="ECO:0007669"/>
    <property type="project" value="UniProtKB-UniRule"/>
</dbReference>
<dbReference type="CDD" id="cd00717">
    <property type="entry name" value="URO-D"/>
    <property type="match status" value="1"/>
</dbReference>
<feature type="site" description="Transition state stabilizer" evidence="12">
    <location>
        <position position="76"/>
    </location>
</feature>
<dbReference type="Pfam" id="PF01208">
    <property type="entry name" value="URO-D"/>
    <property type="match status" value="1"/>
</dbReference>
<evidence type="ECO:0000256" key="14">
    <source>
        <dbReference type="RuleBase" id="RU004169"/>
    </source>
</evidence>
<name>A0AA51ZWL8_9BACT</name>
<dbReference type="Proteomes" id="UP001232019">
    <property type="component" value="Chromosome"/>
</dbReference>
<comment type="pathway">
    <text evidence="3 12 13">Porphyrin-containing compound metabolism; protoporphyrin-IX biosynthesis; coproporphyrinogen-III from 5-aminolevulinate: step 4/4.</text>
</comment>
<evidence type="ECO:0000256" key="1">
    <source>
        <dbReference type="ARBA" id="ARBA00002448"/>
    </source>
</evidence>
<dbReference type="KEGG" id="marp:QYS47_10260"/>
<comment type="caution">
    <text evidence="12">Lacks conserved residue(s) required for the propagation of feature annotation.</text>
</comment>
<keyword evidence="10 12" id="KW-0456">Lyase</keyword>
<evidence type="ECO:0000313" key="19">
    <source>
        <dbReference type="Proteomes" id="UP001244443"/>
    </source>
</evidence>
<feature type="binding site" evidence="12">
    <location>
        <position position="319"/>
    </location>
    <ligand>
        <name>substrate</name>
    </ligand>
</feature>
<dbReference type="EMBL" id="CP129968">
    <property type="protein sequence ID" value="WNB18153.1"/>
    <property type="molecule type" value="Genomic_DNA"/>
</dbReference>
<keyword evidence="19" id="KW-1185">Reference proteome</keyword>
<dbReference type="Gene3D" id="3.20.20.210">
    <property type="match status" value="1"/>
</dbReference>
<dbReference type="InterPro" id="IPR000257">
    <property type="entry name" value="Uroporphyrinogen_deCOase"/>
</dbReference>
<dbReference type="InterPro" id="IPR038071">
    <property type="entry name" value="UROD/MetE-like_sf"/>
</dbReference>
<comment type="catalytic activity">
    <reaction evidence="12 13">
        <text>uroporphyrinogen III + 4 H(+) = coproporphyrinogen III + 4 CO2</text>
        <dbReference type="Rhea" id="RHEA:19865"/>
        <dbReference type="ChEBI" id="CHEBI:15378"/>
        <dbReference type="ChEBI" id="CHEBI:16526"/>
        <dbReference type="ChEBI" id="CHEBI:57308"/>
        <dbReference type="ChEBI" id="CHEBI:57309"/>
        <dbReference type="EC" id="4.1.1.37"/>
    </reaction>
</comment>
<dbReference type="AlphaFoldDB" id="A0AA51ZWL8"/>
<keyword evidence="8 12" id="KW-0963">Cytoplasm</keyword>
<dbReference type="NCBIfam" id="TIGR01464">
    <property type="entry name" value="hemE"/>
    <property type="match status" value="1"/>
</dbReference>
<evidence type="ECO:0000256" key="2">
    <source>
        <dbReference type="ARBA" id="ARBA00004496"/>
    </source>
</evidence>
<gene>
    <name evidence="12 18" type="primary">hemE</name>
    <name evidence="18" type="ORF">QYS47_10260</name>
    <name evidence="17" type="ORF">QYS48_08445</name>
</gene>
<organism evidence="18">
    <name type="scientific">Marivirga arenosa</name>
    <dbReference type="NCBI Taxonomy" id="3059076"/>
    <lineage>
        <taxon>Bacteria</taxon>
        <taxon>Pseudomonadati</taxon>
        <taxon>Bacteroidota</taxon>
        <taxon>Cytophagia</taxon>
        <taxon>Cytophagales</taxon>
        <taxon>Marivirgaceae</taxon>
        <taxon>Marivirga</taxon>
    </lineage>
</organism>
<evidence type="ECO:0000256" key="8">
    <source>
        <dbReference type="ARBA" id="ARBA00022490"/>
    </source>
</evidence>
<evidence type="ECO:0000256" key="4">
    <source>
        <dbReference type="ARBA" id="ARBA00009935"/>
    </source>
</evidence>
<dbReference type="Proteomes" id="UP001244443">
    <property type="component" value="Chromosome"/>
</dbReference>
<evidence type="ECO:0000256" key="10">
    <source>
        <dbReference type="ARBA" id="ARBA00023239"/>
    </source>
</evidence>
<feature type="binding site" evidence="12">
    <location>
        <position position="76"/>
    </location>
    <ligand>
        <name>substrate</name>
    </ligand>
</feature>
<feature type="binding site" evidence="12">
    <location>
        <position position="208"/>
    </location>
    <ligand>
        <name>substrate</name>
    </ligand>
</feature>
<dbReference type="FunFam" id="3.20.20.210:FF:000001">
    <property type="entry name" value="Uroporphyrinogen decarboxylase"/>
    <property type="match status" value="1"/>
</dbReference>
<feature type="binding site" evidence="12">
    <location>
        <begin position="26"/>
        <end position="30"/>
    </location>
    <ligand>
        <name>substrate</name>
    </ligand>
</feature>
<evidence type="ECO:0000256" key="7">
    <source>
        <dbReference type="ARBA" id="ARBA00014308"/>
    </source>
</evidence>
<evidence type="ECO:0000256" key="11">
    <source>
        <dbReference type="ARBA" id="ARBA00023244"/>
    </source>
</evidence>